<evidence type="ECO:0000256" key="2">
    <source>
        <dbReference type="SAM" id="Phobius"/>
    </source>
</evidence>
<protein>
    <submittedName>
        <fullName evidence="3">Uncharacterized protein</fullName>
    </submittedName>
</protein>
<feature type="transmembrane region" description="Helical" evidence="2">
    <location>
        <begin position="25"/>
        <end position="46"/>
    </location>
</feature>
<keyword evidence="2" id="KW-0472">Membrane</keyword>
<dbReference type="RefSeq" id="WP_369263244.1">
    <property type="nucleotide sequence ID" value="NZ_CP163440.1"/>
</dbReference>
<feature type="compositionally biased region" description="Pro residues" evidence="1">
    <location>
        <begin position="165"/>
        <end position="179"/>
    </location>
</feature>
<keyword evidence="2" id="KW-0812">Transmembrane</keyword>
<organism evidence="3">
    <name type="scientific">Streptomyces sp. R35</name>
    <dbReference type="NCBI Taxonomy" id="3238630"/>
    <lineage>
        <taxon>Bacteria</taxon>
        <taxon>Bacillati</taxon>
        <taxon>Actinomycetota</taxon>
        <taxon>Actinomycetes</taxon>
        <taxon>Kitasatosporales</taxon>
        <taxon>Streptomycetaceae</taxon>
        <taxon>Streptomyces</taxon>
    </lineage>
</organism>
<accession>A0AB39SDE8</accession>
<feature type="transmembrane region" description="Helical" evidence="2">
    <location>
        <begin position="91"/>
        <end position="108"/>
    </location>
</feature>
<reference evidence="3" key="1">
    <citation type="submission" date="2024-07" db="EMBL/GenBank/DDBJ databases">
        <authorList>
            <person name="Yu S.T."/>
        </authorList>
    </citation>
    <scope>NUCLEOTIDE SEQUENCE</scope>
    <source>
        <strain evidence="3">R35</strain>
    </source>
</reference>
<evidence type="ECO:0000256" key="1">
    <source>
        <dbReference type="SAM" id="MobiDB-lite"/>
    </source>
</evidence>
<keyword evidence="2" id="KW-1133">Transmembrane helix</keyword>
<evidence type="ECO:0000313" key="3">
    <source>
        <dbReference type="EMBL" id="XDQ66237.1"/>
    </source>
</evidence>
<dbReference type="AlphaFoldDB" id="A0AB39SDE8"/>
<feature type="region of interest" description="Disordered" evidence="1">
    <location>
        <begin position="159"/>
        <end position="179"/>
    </location>
</feature>
<gene>
    <name evidence="3" type="ORF">AB5J50_38210</name>
</gene>
<sequence length="179" mass="18872">MTHYAAPSSPKGKGLHISLEISRDWPLLASAATALLSFLMLFVPWISGYVSPNAFGTGMQAAGPALIIVMVTAVLALEFMALAVDRKYAPVALIPASCLLVVYIMKLGDVGDLINFNQQVTGISVGSIGVGLWLGSFFALATLIFLILSLVLAARTRPGQASRQSPPPPPGYPPRPPTE</sequence>
<dbReference type="EMBL" id="CP163440">
    <property type="protein sequence ID" value="XDQ66237.1"/>
    <property type="molecule type" value="Genomic_DNA"/>
</dbReference>
<feature type="transmembrane region" description="Helical" evidence="2">
    <location>
        <begin position="128"/>
        <end position="154"/>
    </location>
</feature>
<proteinExistence type="predicted"/>
<name>A0AB39SDE8_9ACTN</name>
<feature type="transmembrane region" description="Helical" evidence="2">
    <location>
        <begin position="66"/>
        <end position="84"/>
    </location>
</feature>